<dbReference type="InterPro" id="IPR045018">
    <property type="entry name" value="Azg-like"/>
</dbReference>
<dbReference type="Proteomes" id="UP000241890">
    <property type="component" value="Unassembled WGS sequence"/>
</dbReference>
<dbReference type="GO" id="GO:0005345">
    <property type="term" value="F:purine nucleobase transmembrane transporter activity"/>
    <property type="evidence" value="ECO:0007669"/>
    <property type="project" value="TreeGrafter"/>
</dbReference>
<evidence type="ECO:0000256" key="1">
    <source>
        <dbReference type="ARBA" id="ARBA00004127"/>
    </source>
</evidence>
<dbReference type="PANTHER" id="PTHR43337:SF1">
    <property type="entry name" value="XANTHINE_URACIL PERMEASE C887.17-RELATED"/>
    <property type="match status" value="1"/>
</dbReference>
<keyword evidence="5 7" id="KW-1133">Transmembrane helix</keyword>
<keyword evidence="3" id="KW-0813">Transport</keyword>
<comment type="subcellular location">
    <subcellularLocation>
        <location evidence="1">Endomembrane system</location>
        <topology evidence="1">Multi-pass membrane protein</topology>
    </subcellularLocation>
</comment>
<accession>A0A2R5GVB9</accession>
<keyword evidence="4 7" id="KW-0812">Transmembrane</keyword>
<dbReference type="GO" id="GO:0005886">
    <property type="term" value="C:plasma membrane"/>
    <property type="evidence" value="ECO:0007669"/>
    <property type="project" value="TreeGrafter"/>
</dbReference>
<feature type="transmembrane region" description="Helical" evidence="7">
    <location>
        <begin position="248"/>
        <end position="273"/>
    </location>
</feature>
<sequence length="498" mass="53223">MGGWLERTFKLRERGTNARAEFRAGTATFLTMAYILLLNAEILGKPHTGLEPTDVVIGTAVSSALGSFIVGYFANLPFGLAPGLGLSAYLSYGLIKGKGIPWEGALTSAFLTGAIMTVLAVTHMSNLAMRFIPVTIKIATVIGMGLLLTFIGMQTIDLVVAASDDSLVKLGPLDRPELWISLGGLLLQATLTHHQIRGGVVIGIMVVTLIMWAITNQWPTRIVELPIEKSPAFKEATRFDLISDDPGVYTPGVLAFLLVGVFDVSGVMFGLAHLAGLHREEDNGHVTVPKSEWVFFAAGVSTMVAAVLGCSPIIVHIESAAGIKEGGRTGLTACVVSGWFLMSLFFAPLLGSIPQEATAPVVILIGASMMGQASEIDWKQMRIAVPAFLTLSVMPFTFSIPNGIAFGLASNLILHFTCRKWFADEPDNDDVDYESLQASNGGPVLNQSAATISYGTAENQTPSPKMPRSQSSASFEGFMRSPTLVLRKEAYSGPRMQL</sequence>
<keyword evidence="9" id="KW-1185">Reference proteome</keyword>
<name>A0A2R5GVB9_9STRA</name>
<evidence type="ECO:0000313" key="9">
    <source>
        <dbReference type="Proteomes" id="UP000241890"/>
    </source>
</evidence>
<dbReference type="InParanoid" id="A0A2R5GVB9"/>
<dbReference type="Pfam" id="PF00860">
    <property type="entry name" value="Xan_ur_permease"/>
    <property type="match status" value="1"/>
</dbReference>
<evidence type="ECO:0000256" key="4">
    <source>
        <dbReference type="ARBA" id="ARBA00022692"/>
    </source>
</evidence>
<evidence type="ECO:0000256" key="3">
    <source>
        <dbReference type="ARBA" id="ARBA00022448"/>
    </source>
</evidence>
<organism evidence="8 9">
    <name type="scientific">Hondaea fermentalgiana</name>
    <dbReference type="NCBI Taxonomy" id="2315210"/>
    <lineage>
        <taxon>Eukaryota</taxon>
        <taxon>Sar</taxon>
        <taxon>Stramenopiles</taxon>
        <taxon>Bigyra</taxon>
        <taxon>Labyrinthulomycetes</taxon>
        <taxon>Thraustochytrida</taxon>
        <taxon>Thraustochytriidae</taxon>
        <taxon>Hondaea</taxon>
    </lineage>
</organism>
<dbReference type="PANTHER" id="PTHR43337">
    <property type="entry name" value="XANTHINE/URACIL PERMEASE C887.17-RELATED"/>
    <property type="match status" value="1"/>
</dbReference>
<dbReference type="EMBL" id="BEYU01000166">
    <property type="protein sequence ID" value="GBG33718.1"/>
    <property type="molecule type" value="Genomic_DNA"/>
</dbReference>
<dbReference type="GO" id="GO:0012505">
    <property type="term" value="C:endomembrane system"/>
    <property type="evidence" value="ECO:0007669"/>
    <property type="project" value="UniProtKB-SubCell"/>
</dbReference>
<evidence type="ECO:0000256" key="2">
    <source>
        <dbReference type="ARBA" id="ARBA00005697"/>
    </source>
</evidence>
<feature type="transmembrane region" description="Helical" evidence="7">
    <location>
        <begin position="357"/>
        <end position="376"/>
    </location>
</feature>
<feature type="transmembrane region" description="Helical" evidence="7">
    <location>
        <begin position="20"/>
        <end position="43"/>
    </location>
</feature>
<comment type="caution">
    <text evidence="8">The sequence shown here is derived from an EMBL/GenBank/DDBJ whole genome shotgun (WGS) entry which is preliminary data.</text>
</comment>
<reference evidence="8 9" key="1">
    <citation type="submission" date="2017-12" db="EMBL/GenBank/DDBJ databases">
        <title>Sequencing, de novo assembly and annotation of complete genome of a new Thraustochytrid species, strain FCC1311.</title>
        <authorList>
            <person name="Sedici K."/>
            <person name="Godart F."/>
            <person name="Aiese Cigliano R."/>
            <person name="Sanseverino W."/>
            <person name="Barakat M."/>
            <person name="Ortet P."/>
            <person name="Marechal E."/>
            <person name="Cagnac O."/>
            <person name="Amato A."/>
        </authorList>
    </citation>
    <scope>NUCLEOTIDE SEQUENCE [LARGE SCALE GENOMIC DNA]</scope>
</reference>
<dbReference type="InterPro" id="IPR006043">
    <property type="entry name" value="NCS2"/>
</dbReference>
<dbReference type="AlphaFoldDB" id="A0A2R5GVB9"/>
<evidence type="ECO:0000313" key="8">
    <source>
        <dbReference type="EMBL" id="GBG33718.1"/>
    </source>
</evidence>
<comment type="similarity">
    <text evidence="2">Belongs to the nucleobase:cation symporter-2 (NCS2) (TC 2.A.40) family. Azg-like subfamily.</text>
</comment>
<keyword evidence="6 7" id="KW-0472">Membrane</keyword>
<feature type="transmembrane region" description="Helical" evidence="7">
    <location>
        <begin position="293"/>
        <end position="317"/>
    </location>
</feature>
<feature type="transmembrane region" description="Helical" evidence="7">
    <location>
        <begin position="100"/>
        <end position="122"/>
    </location>
</feature>
<evidence type="ECO:0000256" key="7">
    <source>
        <dbReference type="SAM" id="Phobius"/>
    </source>
</evidence>
<feature type="transmembrane region" description="Helical" evidence="7">
    <location>
        <begin position="134"/>
        <end position="156"/>
    </location>
</feature>
<feature type="transmembrane region" description="Helical" evidence="7">
    <location>
        <begin position="196"/>
        <end position="214"/>
    </location>
</feature>
<evidence type="ECO:0000256" key="5">
    <source>
        <dbReference type="ARBA" id="ARBA00022989"/>
    </source>
</evidence>
<feature type="transmembrane region" description="Helical" evidence="7">
    <location>
        <begin position="388"/>
        <end position="409"/>
    </location>
</feature>
<proteinExistence type="inferred from homology"/>
<protein>
    <submittedName>
        <fullName evidence="8">Guanine/hypoxanthine permease pbuG</fullName>
    </submittedName>
</protein>
<feature type="transmembrane region" description="Helical" evidence="7">
    <location>
        <begin position="329"/>
        <end position="351"/>
    </location>
</feature>
<dbReference type="OrthoDB" id="431212at2759"/>
<feature type="transmembrane region" description="Helical" evidence="7">
    <location>
        <begin position="55"/>
        <end position="80"/>
    </location>
</feature>
<gene>
    <name evidence="8" type="ORF">FCC1311_099412</name>
</gene>
<evidence type="ECO:0000256" key="6">
    <source>
        <dbReference type="ARBA" id="ARBA00023136"/>
    </source>
</evidence>